<dbReference type="Proteomes" id="UP001314903">
    <property type="component" value="Unassembled WGS sequence"/>
</dbReference>
<dbReference type="InterPro" id="IPR006063">
    <property type="entry name" value="HisA_bact_arch"/>
</dbReference>
<dbReference type="CDD" id="cd04732">
    <property type="entry name" value="HisA"/>
    <property type="match status" value="1"/>
</dbReference>
<feature type="active site" description="Proton acceptor" evidence="12">
    <location>
        <position position="8"/>
    </location>
</feature>
<evidence type="ECO:0000256" key="9">
    <source>
        <dbReference type="ARBA" id="ARBA00023102"/>
    </source>
</evidence>
<evidence type="ECO:0000256" key="6">
    <source>
        <dbReference type="ARBA" id="ARBA00018464"/>
    </source>
</evidence>
<dbReference type="GO" id="GO:0003949">
    <property type="term" value="F:1-(5-phosphoribosyl)-5-[(5-phosphoribosylamino)methylideneamino]imidazole-4-carboxamide isomerase activity"/>
    <property type="evidence" value="ECO:0007669"/>
    <property type="project" value="UniProtKB-EC"/>
</dbReference>
<keyword evidence="7 12" id="KW-0963">Cytoplasm</keyword>
<evidence type="ECO:0000256" key="4">
    <source>
        <dbReference type="ARBA" id="ARBA00009667"/>
    </source>
</evidence>
<sequence length="241" mass="26559">MKIIPAVDIKDGKAVRLYKGNFEMKEVVGEKPELIVEEFIGKGINEIHIVDLDGALGNNIKNREVIKNICSIKGAKIQLGGGIKTLEDFKRVLDLGVSKIVVGSMIIKKIEIFQYIARHYKENLVAGVDISNGELMVNGWLEGSKIRPIEISKKLEKLKVKRMVVTDISRDGTMSGVNIDICKEIKKFYRGEMICSGGVASILDINKAKNEGIDGVIVGKAFYKGKITFEDMAKAGEVYGV</sequence>
<dbReference type="SUPFAM" id="SSF51366">
    <property type="entry name" value="Ribulose-phoshate binding barrel"/>
    <property type="match status" value="1"/>
</dbReference>
<keyword evidence="10 12" id="KW-0413">Isomerase</keyword>
<comment type="similarity">
    <text evidence="4 12 13">Belongs to the HisA/HisF family.</text>
</comment>
<dbReference type="NCBIfam" id="TIGR00007">
    <property type="entry name" value="1-(5-phosphoribosyl)-5-[(5-phosphoribosylamino)methylideneamino]imidazole-4-carboxamide isomerase"/>
    <property type="match status" value="1"/>
</dbReference>
<dbReference type="Pfam" id="PF00977">
    <property type="entry name" value="His_biosynth"/>
    <property type="match status" value="1"/>
</dbReference>
<dbReference type="RefSeq" id="WP_209659318.1">
    <property type="nucleotide sequence ID" value="NZ_JAGGLI010000005.1"/>
</dbReference>
<dbReference type="PANTHER" id="PTHR43090:SF2">
    <property type="entry name" value="1-(5-PHOSPHORIBOSYL)-5-[(5-PHOSPHORIBOSYLAMINO)METHYLIDENEAMINO] IMIDAZOLE-4-CARBOXAMIDE ISOMERASE"/>
    <property type="match status" value="1"/>
</dbReference>
<dbReference type="EC" id="5.3.1.16" evidence="5 12"/>
<evidence type="ECO:0000256" key="7">
    <source>
        <dbReference type="ARBA" id="ARBA00022490"/>
    </source>
</evidence>
<dbReference type="EMBL" id="JAGGLI010000005">
    <property type="protein sequence ID" value="MBP2026870.1"/>
    <property type="molecule type" value="Genomic_DNA"/>
</dbReference>
<evidence type="ECO:0000313" key="15">
    <source>
        <dbReference type="EMBL" id="MBP2026870.1"/>
    </source>
</evidence>
<protein>
    <recommendedName>
        <fullName evidence="6 12">1-(5-phosphoribosyl)-5-[(5-phosphoribosylamino)methylideneamino] imidazole-4-carboxamide isomerase</fullName>
        <ecNumber evidence="5 12">5.3.1.16</ecNumber>
    </recommendedName>
    <alternativeName>
        <fullName evidence="11 12">Phosphoribosylformimino-5-aminoimidazole carboxamide ribotide isomerase</fullName>
    </alternativeName>
</protein>
<comment type="caution">
    <text evidence="15">The sequence shown here is derived from an EMBL/GenBank/DDBJ whole genome shotgun (WGS) entry which is preliminary data.</text>
</comment>
<dbReference type="InterPro" id="IPR006062">
    <property type="entry name" value="His_biosynth"/>
</dbReference>
<keyword evidence="8 12" id="KW-0028">Amino-acid biosynthesis</keyword>
<evidence type="ECO:0000256" key="12">
    <source>
        <dbReference type="HAMAP-Rule" id="MF_01014"/>
    </source>
</evidence>
<name>A0ABS4KGH9_9FIRM</name>
<keyword evidence="16" id="KW-1185">Reference proteome</keyword>
<comment type="catalytic activity">
    <reaction evidence="1 12 14">
        <text>1-(5-phospho-beta-D-ribosyl)-5-[(5-phospho-beta-D-ribosylamino)methylideneamino]imidazole-4-carboxamide = 5-[(5-phospho-1-deoxy-D-ribulos-1-ylimino)methylamino]-1-(5-phospho-beta-D-ribosyl)imidazole-4-carboxamide</text>
        <dbReference type="Rhea" id="RHEA:15469"/>
        <dbReference type="ChEBI" id="CHEBI:58435"/>
        <dbReference type="ChEBI" id="CHEBI:58525"/>
        <dbReference type="EC" id="5.3.1.16"/>
    </reaction>
</comment>
<evidence type="ECO:0000256" key="13">
    <source>
        <dbReference type="RuleBase" id="RU003657"/>
    </source>
</evidence>
<dbReference type="InterPro" id="IPR011060">
    <property type="entry name" value="RibuloseP-bd_barrel"/>
</dbReference>
<dbReference type="HAMAP" id="MF_01014">
    <property type="entry name" value="HisA"/>
    <property type="match status" value="1"/>
</dbReference>
<comment type="subcellular location">
    <subcellularLocation>
        <location evidence="2 12 14">Cytoplasm</location>
    </subcellularLocation>
</comment>
<evidence type="ECO:0000256" key="8">
    <source>
        <dbReference type="ARBA" id="ARBA00022605"/>
    </source>
</evidence>
<evidence type="ECO:0000256" key="11">
    <source>
        <dbReference type="ARBA" id="ARBA00030547"/>
    </source>
</evidence>
<evidence type="ECO:0000256" key="14">
    <source>
        <dbReference type="RuleBase" id="RU003658"/>
    </source>
</evidence>
<evidence type="ECO:0000313" key="16">
    <source>
        <dbReference type="Proteomes" id="UP001314903"/>
    </source>
</evidence>
<organism evidence="15 16">
    <name type="scientific">Acetoanaerobium pronyense</name>
    <dbReference type="NCBI Taxonomy" id="1482736"/>
    <lineage>
        <taxon>Bacteria</taxon>
        <taxon>Bacillati</taxon>
        <taxon>Bacillota</taxon>
        <taxon>Clostridia</taxon>
        <taxon>Peptostreptococcales</taxon>
        <taxon>Filifactoraceae</taxon>
        <taxon>Acetoanaerobium</taxon>
    </lineage>
</organism>
<feature type="active site" description="Proton donor" evidence="12">
    <location>
        <position position="129"/>
    </location>
</feature>
<dbReference type="PANTHER" id="PTHR43090">
    <property type="entry name" value="1-(5-PHOSPHORIBOSYL)-5-[(5-PHOSPHORIBOSYLAMINO)METHYLIDENEAMINO] IMIDAZOLE-4-CARBOXAMIDE ISOMERASE"/>
    <property type="match status" value="1"/>
</dbReference>
<evidence type="ECO:0000256" key="10">
    <source>
        <dbReference type="ARBA" id="ARBA00023235"/>
    </source>
</evidence>
<dbReference type="InterPro" id="IPR013785">
    <property type="entry name" value="Aldolase_TIM"/>
</dbReference>
<dbReference type="Gene3D" id="3.20.20.70">
    <property type="entry name" value="Aldolase class I"/>
    <property type="match status" value="1"/>
</dbReference>
<evidence type="ECO:0000256" key="1">
    <source>
        <dbReference type="ARBA" id="ARBA00000901"/>
    </source>
</evidence>
<proteinExistence type="inferred from homology"/>
<evidence type="ECO:0000256" key="3">
    <source>
        <dbReference type="ARBA" id="ARBA00005133"/>
    </source>
</evidence>
<gene>
    <name evidence="12" type="primary">hisA</name>
    <name evidence="15" type="ORF">J2Z35_000662</name>
</gene>
<reference evidence="15 16" key="1">
    <citation type="submission" date="2021-03" db="EMBL/GenBank/DDBJ databases">
        <title>Genomic Encyclopedia of Type Strains, Phase IV (KMG-IV): sequencing the most valuable type-strain genomes for metagenomic binning, comparative biology and taxonomic classification.</title>
        <authorList>
            <person name="Goeker M."/>
        </authorList>
    </citation>
    <scope>NUCLEOTIDE SEQUENCE [LARGE SCALE GENOMIC DNA]</scope>
    <source>
        <strain evidence="15 16">DSM 27512</strain>
    </source>
</reference>
<keyword evidence="9 12" id="KW-0368">Histidine biosynthesis</keyword>
<dbReference type="InterPro" id="IPR023016">
    <property type="entry name" value="HisA/PriA"/>
</dbReference>
<accession>A0ABS4KGH9</accession>
<comment type="pathway">
    <text evidence="3 12 14">Amino-acid biosynthesis; L-histidine biosynthesis; L-histidine from 5-phospho-alpha-D-ribose 1-diphosphate: step 4/9.</text>
</comment>
<dbReference type="InterPro" id="IPR044524">
    <property type="entry name" value="Isoase_HisA-like"/>
</dbReference>
<evidence type="ECO:0000256" key="2">
    <source>
        <dbReference type="ARBA" id="ARBA00004496"/>
    </source>
</evidence>
<evidence type="ECO:0000256" key="5">
    <source>
        <dbReference type="ARBA" id="ARBA00012550"/>
    </source>
</evidence>